<organism evidence="6 7">
    <name type="scientific">Mycobacterium simiae</name>
    <name type="common">Mycobacterium habana</name>
    <dbReference type="NCBI Taxonomy" id="1784"/>
    <lineage>
        <taxon>Bacteria</taxon>
        <taxon>Bacillati</taxon>
        <taxon>Actinomycetota</taxon>
        <taxon>Actinomycetes</taxon>
        <taxon>Mycobacteriales</taxon>
        <taxon>Mycobacteriaceae</taxon>
        <taxon>Mycobacterium</taxon>
        <taxon>Mycobacterium simiae complex</taxon>
    </lineage>
</organism>
<dbReference type="GO" id="GO:0005524">
    <property type="term" value="F:ATP binding"/>
    <property type="evidence" value="ECO:0007669"/>
    <property type="project" value="UniProtKB-UniRule"/>
</dbReference>
<evidence type="ECO:0000313" key="6">
    <source>
        <dbReference type="EMBL" id="KAA1248377.1"/>
    </source>
</evidence>
<dbReference type="GO" id="GO:0046872">
    <property type="term" value="F:metal ion binding"/>
    <property type="evidence" value="ECO:0007669"/>
    <property type="project" value="InterPro"/>
</dbReference>
<keyword evidence="3 4" id="KW-0067">ATP-binding</keyword>
<evidence type="ECO:0000313" key="7">
    <source>
        <dbReference type="Proteomes" id="UP000324701"/>
    </source>
</evidence>
<feature type="domain" description="ATP-grasp" evidence="5">
    <location>
        <begin position="121"/>
        <end position="322"/>
    </location>
</feature>
<sequence>MNRTIALTSLLASADYVRTVFARREITLLEIVDGDLDFAPGDVDPRGILRKTADTRVEAFRYRADDLRPTAQALAAAGPAFVFYGYEHDLASADGLAQLVCPDFANDPATSAARERKDETDRLLCERGYPVPREVSFRLHEPFDEHQLDSFGDSVIIKPVRYAGTHAIVSKDSVLAWLQTARRAEPDREASYTAQELLIDWDADGMQQTYSIDGFAIGGEYHVVSLQRWRKFVFNDGFRYCWADQLDVAAPEHAALLAHTKEVLQVLGLKNGFFHPEFTESPEGLVLIDLNPRVAGADGVVDKMIAAAQGVGVIDTFVDTAFGAPKLTPGPRHHVRLLAIYGLADGEPETIAGLPSFQELVSSKILHCHFVLFAHHDAEQVTADAELCYQRFIASRYAHKARLAPR</sequence>
<keyword evidence="2 4" id="KW-0547">Nucleotide-binding</keyword>
<accession>A0A5B1BI94</accession>
<proteinExistence type="predicted"/>
<dbReference type="Proteomes" id="UP000324701">
    <property type="component" value="Unassembled WGS sequence"/>
</dbReference>
<dbReference type="PANTHER" id="PTHR43585">
    <property type="entry name" value="FUMIPYRROLE BIOSYNTHESIS PROTEIN C"/>
    <property type="match status" value="1"/>
</dbReference>
<evidence type="ECO:0000256" key="1">
    <source>
        <dbReference type="ARBA" id="ARBA00022598"/>
    </source>
</evidence>
<protein>
    <recommendedName>
        <fullName evidence="5">ATP-grasp domain-containing protein</fullName>
    </recommendedName>
</protein>
<dbReference type="PROSITE" id="PS50975">
    <property type="entry name" value="ATP_GRASP"/>
    <property type="match status" value="1"/>
</dbReference>
<dbReference type="RefSeq" id="WP_149655754.1">
    <property type="nucleotide sequence ID" value="NZ_VTZN01000166.1"/>
</dbReference>
<reference evidence="6 7" key="1">
    <citation type="submission" date="2019-09" db="EMBL/GenBank/DDBJ databases">
        <title>Report of infection by Mycobacterium simiae a patient suffering from pulmonary tuberculosis.</title>
        <authorList>
            <person name="Mohanty P.S."/>
            <person name="Bansal A.K."/>
            <person name="Singh H."/>
            <person name="Sharma S."/>
            <person name="Patil S.A."/>
            <person name="Upadhaya P."/>
            <person name="Singh P.K."/>
            <person name="Kumar D."/>
            <person name="Kumar S."/>
            <person name="Singh R.K."/>
            <person name="Chaudhary B."/>
        </authorList>
    </citation>
    <scope>NUCLEOTIDE SEQUENCE [LARGE SCALE GENOMIC DNA]</scope>
    <source>
        <strain evidence="6 7">JAL-560-SIM</strain>
    </source>
</reference>
<dbReference type="PANTHER" id="PTHR43585:SF2">
    <property type="entry name" value="ATP-GRASP ENZYME FSQD"/>
    <property type="match status" value="1"/>
</dbReference>
<name>A0A5B1BI94_MYCSI</name>
<dbReference type="EMBL" id="VTZN01000166">
    <property type="protein sequence ID" value="KAA1248377.1"/>
    <property type="molecule type" value="Genomic_DNA"/>
</dbReference>
<evidence type="ECO:0000256" key="2">
    <source>
        <dbReference type="ARBA" id="ARBA00022741"/>
    </source>
</evidence>
<keyword evidence="7" id="KW-1185">Reference proteome</keyword>
<evidence type="ECO:0000256" key="4">
    <source>
        <dbReference type="PROSITE-ProRule" id="PRU00409"/>
    </source>
</evidence>
<dbReference type="SUPFAM" id="SSF56059">
    <property type="entry name" value="Glutathione synthetase ATP-binding domain-like"/>
    <property type="match status" value="1"/>
</dbReference>
<dbReference type="OrthoDB" id="24041at2"/>
<gene>
    <name evidence="6" type="ORF">F0Q45_20860</name>
</gene>
<comment type="caution">
    <text evidence="6">The sequence shown here is derived from an EMBL/GenBank/DDBJ whole genome shotgun (WGS) entry which is preliminary data.</text>
</comment>
<dbReference type="InterPro" id="IPR011761">
    <property type="entry name" value="ATP-grasp"/>
</dbReference>
<dbReference type="AlphaFoldDB" id="A0A5B1BI94"/>
<keyword evidence="1" id="KW-0436">Ligase</keyword>
<dbReference type="InterPro" id="IPR052032">
    <property type="entry name" value="ATP-dep_AA_Ligase"/>
</dbReference>
<dbReference type="Gene3D" id="3.30.470.20">
    <property type="entry name" value="ATP-grasp fold, B domain"/>
    <property type="match status" value="1"/>
</dbReference>
<dbReference type="GO" id="GO:0016874">
    <property type="term" value="F:ligase activity"/>
    <property type="evidence" value="ECO:0007669"/>
    <property type="project" value="UniProtKB-KW"/>
</dbReference>
<evidence type="ECO:0000259" key="5">
    <source>
        <dbReference type="PROSITE" id="PS50975"/>
    </source>
</evidence>
<evidence type="ECO:0000256" key="3">
    <source>
        <dbReference type="ARBA" id="ARBA00022840"/>
    </source>
</evidence>